<feature type="compositionally biased region" description="Polar residues" evidence="1">
    <location>
        <begin position="51"/>
        <end position="86"/>
    </location>
</feature>
<feature type="non-terminal residue" evidence="2">
    <location>
        <position position="146"/>
    </location>
</feature>
<evidence type="ECO:0000256" key="1">
    <source>
        <dbReference type="SAM" id="MobiDB-lite"/>
    </source>
</evidence>
<sequence>VKAVETNLIRFCSHSQTDLKLKNLCSIRKKCLSEHNRADSIENIEAGRKYPNSSSSVDGPALNNNLPATSEDASVCVSSPNDSHPSAESFPPVATRKMDSINSQKKGQMPTISENKDFIQREIHHFNGLQLLFRKIDKYAAKFQID</sequence>
<protein>
    <submittedName>
        <fullName evidence="2">Uncharacterized protein</fullName>
    </submittedName>
</protein>
<dbReference type="AlphaFoldDB" id="A0A0B6YPA2"/>
<feature type="non-terminal residue" evidence="2">
    <location>
        <position position="1"/>
    </location>
</feature>
<name>A0A0B6YPA2_9EUPU</name>
<evidence type="ECO:0000313" key="2">
    <source>
        <dbReference type="EMBL" id="CEK58094.1"/>
    </source>
</evidence>
<feature type="region of interest" description="Disordered" evidence="1">
    <location>
        <begin position="42"/>
        <end position="111"/>
    </location>
</feature>
<feature type="compositionally biased region" description="Polar residues" evidence="1">
    <location>
        <begin position="100"/>
        <end position="111"/>
    </location>
</feature>
<accession>A0A0B6YPA2</accession>
<organism evidence="2">
    <name type="scientific">Arion vulgaris</name>
    <dbReference type="NCBI Taxonomy" id="1028688"/>
    <lineage>
        <taxon>Eukaryota</taxon>
        <taxon>Metazoa</taxon>
        <taxon>Spiralia</taxon>
        <taxon>Lophotrochozoa</taxon>
        <taxon>Mollusca</taxon>
        <taxon>Gastropoda</taxon>
        <taxon>Heterobranchia</taxon>
        <taxon>Euthyneura</taxon>
        <taxon>Panpulmonata</taxon>
        <taxon>Eupulmonata</taxon>
        <taxon>Stylommatophora</taxon>
        <taxon>Helicina</taxon>
        <taxon>Arionoidea</taxon>
        <taxon>Arionidae</taxon>
        <taxon>Arion</taxon>
    </lineage>
</organism>
<proteinExistence type="predicted"/>
<reference evidence="2" key="1">
    <citation type="submission" date="2014-12" db="EMBL/GenBank/DDBJ databases">
        <title>Insight into the proteome of Arion vulgaris.</title>
        <authorList>
            <person name="Aradska J."/>
            <person name="Bulat T."/>
            <person name="Smidak R."/>
            <person name="Sarate P."/>
            <person name="Gangsoo J."/>
            <person name="Sialana F."/>
            <person name="Bilban M."/>
            <person name="Lubec G."/>
        </authorList>
    </citation>
    <scope>NUCLEOTIDE SEQUENCE</scope>
    <source>
        <tissue evidence="2">Skin</tissue>
    </source>
</reference>
<dbReference type="EMBL" id="HACG01011229">
    <property type="protein sequence ID" value="CEK58094.1"/>
    <property type="molecule type" value="Transcribed_RNA"/>
</dbReference>
<gene>
    <name evidence="2" type="primary">ORF31993</name>
</gene>